<proteinExistence type="predicted"/>
<dbReference type="Gene3D" id="3.80.10.10">
    <property type="entry name" value="Ribonuclease Inhibitor"/>
    <property type="match status" value="1"/>
</dbReference>
<dbReference type="InterPro" id="IPR032675">
    <property type="entry name" value="LRR_dom_sf"/>
</dbReference>
<dbReference type="EMBL" id="JACAZE010000018">
    <property type="protein sequence ID" value="KAF7295756.1"/>
    <property type="molecule type" value="Genomic_DNA"/>
</dbReference>
<gene>
    <name evidence="1" type="ORF">HMN09_01118100</name>
</gene>
<organism evidence="1 2">
    <name type="scientific">Mycena chlorophos</name>
    <name type="common">Agaric fungus</name>
    <name type="synonym">Agaricus chlorophos</name>
    <dbReference type="NCBI Taxonomy" id="658473"/>
    <lineage>
        <taxon>Eukaryota</taxon>
        <taxon>Fungi</taxon>
        <taxon>Dikarya</taxon>
        <taxon>Basidiomycota</taxon>
        <taxon>Agaricomycotina</taxon>
        <taxon>Agaricomycetes</taxon>
        <taxon>Agaricomycetidae</taxon>
        <taxon>Agaricales</taxon>
        <taxon>Marasmiineae</taxon>
        <taxon>Mycenaceae</taxon>
        <taxon>Mycena</taxon>
    </lineage>
</organism>
<evidence type="ECO:0000313" key="1">
    <source>
        <dbReference type="EMBL" id="KAF7295756.1"/>
    </source>
</evidence>
<sequence>MSGPLPPSDNLLVPWLPFLDPLRLRQVTVDPRLLDWRRDTVPVFPSVRTLSLELAGERNNAENLLALSTKFPAAQSLTLYSFQQISEPLIAACGSLLHRATTLCVPFDALRFCLPRTKNLATLNVGRSPTASELIHQLKNNKFPSITTLVCGLDAQPGSPGPTDFAAILGAFPQLRHLRMRITNNTLPRANDILYGRASIRLLESLLSTSPVIFPQSITTIVMSVFRLPSSRDADPIPLLSEAEAERRGRLPDAATIRDSIIERHPALTSLWIQVRSILIVWRRRPSDGLVTKSICTEDPEDVRGRNPAPFVFWESRED</sequence>
<reference evidence="1" key="1">
    <citation type="submission" date="2020-05" db="EMBL/GenBank/DDBJ databases">
        <title>Mycena genomes resolve the evolution of fungal bioluminescence.</title>
        <authorList>
            <person name="Tsai I.J."/>
        </authorList>
    </citation>
    <scope>NUCLEOTIDE SEQUENCE</scope>
    <source>
        <strain evidence="1">110903Hualien_Pintung</strain>
    </source>
</reference>
<accession>A0A8H6VXQ7</accession>
<name>A0A8H6VXQ7_MYCCL</name>
<evidence type="ECO:0008006" key="3">
    <source>
        <dbReference type="Google" id="ProtNLM"/>
    </source>
</evidence>
<dbReference type="OrthoDB" id="2991573at2759"/>
<dbReference type="AlphaFoldDB" id="A0A8H6VXQ7"/>
<protein>
    <recommendedName>
        <fullName evidence="3">F-box domain-containing protein</fullName>
    </recommendedName>
</protein>
<evidence type="ECO:0000313" key="2">
    <source>
        <dbReference type="Proteomes" id="UP000613580"/>
    </source>
</evidence>
<comment type="caution">
    <text evidence="1">The sequence shown here is derived from an EMBL/GenBank/DDBJ whole genome shotgun (WGS) entry which is preliminary data.</text>
</comment>
<keyword evidence="2" id="KW-1185">Reference proteome</keyword>
<dbReference type="Proteomes" id="UP000613580">
    <property type="component" value="Unassembled WGS sequence"/>
</dbReference>